<protein>
    <submittedName>
        <fullName evidence="2">Uncharacterized protein</fullName>
    </submittedName>
</protein>
<feature type="transmembrane region" description="Helical" evidence="1">
    <location>
        <begin position="112"/>
        <end position="132"/>
    </location>
</feature>
<proteinExistence type="predicted"/>
<keyword evidence="1" id="KW-1133">Transmembrane helix</keyword>
<name>A0ABP9KSN9_9NOCA</name>
<organism evidence="2 3">
    <name type="scientific">Nocardia callitridis</name>
    <dbReference type="NCBI Taxonomy" id="648753"/>
    <lineage>
        <taxon>Bacteria</taxon>
        <taxon>Bacillati</taxon>
        <taxon>Actinomycetota</taxon>
        <taxon>Actinomycetes</taxon>
        <taxon>Mycobacteriales</taxon>
        <taxon>Nocardiaceae</taxon>
        <taxon>Nocardia</taxon>
    </lineage>
</organism>
<dbReference type="EMBL" id="BAABJM010000006">
    <property type="protein sequence ID" value="GAA5064667.1"/>
    <property type="molecule type" value="Genomic_DNA"/>
</dbReference>
<comment type="caution">
    <text evidence="2">The sequence shown here is derived from an EMBL/GenBank/DDBJ whole genome shotgun (WGS) entry which is preliminary data.</text>
</comment>
<evidence type="ECO:0000313" key="2">
    <source>
        <dbReference type="EMBL" id="GAA5064667.1"/>
    </source>
</evidence>
<evidence type="ECO:0000313" key="3">
    <source>
        <dbReference type="Proteomes" id="UP001500603"/>
    </source>
</evidence>
<accession>A0ABP9KSN9</accession>
<keyword evidence="1" id="KW-0472">Membrane</keyword>
<feature type="transmembrane region" description="Helical" evidence="1">
    <location>
        <begin position="144"/>
        <end position="170"/>
    </location>
</feature>
<reference evidence="3" key="1">
    <citation type="journal article" date="2019" name="Int. J. Syst. Evol. Microbiol.">
        <title>The Global Catalogue of Microorganisms (GCM) 10K type strain sequencing project: providing services to taxonomists for standard genome sequencing and annotation.</title>
        <authorList>
            <consortium name="The Broad Institute Genomics Platform"/>
            <consortium name="The Broad Institute Genome Sequencing Center for Infectious Disease"/>
            <person name="Wu L."/>
            <person name="Ma J."/>
        </authorList>
    </citation>
    <scope>NUCLEOTIDE SEQUENCE [LARGE SCALE GENOMIC DNA]</scope>
    <source>
        <strain evidence="3">JCM 18298</strain>
    </source>
</reference>
<dbReference type="Proteomes" id="UP001500603">
    <property type="component" value="Unassembled WGS sequence"/>
</dbReference>
<gene>
    <name evidence="2" type="ORF">GCM10023318_50860</name>
</gene>
<keyword evidence="1" id="KW-0812">Transmembrane</keyword>
<evidence type="ECO:0000256" key="1">
    <source>
        <dbReference type="SAM" id="Phobius"/>
    </source>
</evidence>
<keyword evidence="3" id="KW-1185">Reference proteome</keyword>
<sequence length="201" mass="22503">MLEWWRRPEVSLRLVHDPAAINPVDQRGIQHYRLAGALPPVCVKHGKRAVAEREALMQMLDTQQVTVWTRLAFKLPRVLVGNHDIPPAADSAIHAVVPICGRCRLSEKFREFTFLFLVFAFICLVIGLYAAAQYGQRGLTNILAFVFFWGIPVIGVILTALFTGSGVAPVRRSRRSADRKYLIVPVHPTFAERFASAPTSD</sequence>